<evidence type="ECO:0000256" key="4">
    <source>
        <dbReference type="RuleBase" id="RU362116"/>
    </source>
</evidence>
<dbReference type="NCBIfam" id="TIGR03506">
    <property type="entry name" value="FlgEFG_subfam"/>
    <property type="match status" value="1"/>
</dbReference>
<comment type="caution">
    <text evidence="8">The sequence shown here is derived from an EMBL/GenBank/DDBJ whole genome shotgun (WGS) entry which is preliminary data.</text>
</comment>
<evidence type="ECO:0000259" key="6">
    <source>
        <dbReference type="Pfam" id="PF06429"/>
    </source>
</evidence>
<organism evidence="8 9">
    <name type="scientific">Agaricicola taiwanensis</name>
    <dbReference type="NCBI Taxonomy" id="591372"/>
    <lineage>
        <taxon>Bacteria</taxon>
        <taxon>Pseudomonadati</taxon>
        <taxon>Pseudomonadota</taxon>
        <taxon>Alphaproteobacteria</taxon>
        <taxon>Rhodobacterales</taxon>
        <taxon>Paracoccaceae</taxon>
        <taxon>Agaricicola</taxon>
    </lineage>
</organism>
<comment type="similarity">
    <text evidence="2 4">Belongs to the flagella basal body rod proteins family.</text>
</comment>
<evidence type="ECO:0000256" key="3">
    <source>
        <dbReference type="ARBA" id="ARBA00023143"/>
    </source>
</evidence>
<keyword evidence="3 4" id="KW-0975">Bacterial flagellum</keyword>
<keyword evidence="8" id="KW-0282">Flagellum</keyword>
<evidence type="ECO:0000256" key="2">
    <source>
        <dbReference type="ARBA" id="ARBA00009677"/>
    </source>
</evidence>
<comment type="subunit">
    <text evidence="4">The basal body constitutes a major portion of the flagellar organelle and consists of five rings (E,L,P,S, and M) mounted on a central rod. The rod consists of about 26 subunits of FlgG in the distal portion, and FlgB, FlgC and FlgF are thought to build up the proximal portion of the rod with about 6 subunits each.</text>
</comment>
<evidence type="ECO:0000256" key="1">
    <source>
        <dbReference type="ARBA" id="ARBA00004117"/>
    </source>
</evidence>
<dbReference type="InterPro" id="IPR037925">
    <property type="entry name" value="FlgE/F/G-like"/>
</dbReference>
<dbReference type="InterPro" id="IPR012836">
    <property type="entry name" value="FlgF"/>
</dbReference>
<dbReference type="InterPro" id="IPR020013">
    <property type="entry name" value="Flagellar_FlgE/F/G"/>
</dbReference>
<reference evidence="8" key="1">
    <citation type="journal article" date="2014" name="Int. J. Syst. Evol. Microbiol.">
        <title>Complete genome sequence of Corynebacterium casei LMG S-19264T (=DSM 44701T), isolated from a smear-ripened cheese.</title>
        <authorList>
            <consortium name="US DOE Joint Genome Institute (JGI-PGF)"/>
            <person name="Walter F."/>
            <person name="Albersmeier A."/>
            <person name="Kalinowski J."/>
            <person name="Ruckert C."/>
        </authorList>
    </citation>
    <scope>NUCLEOTIDE SEQUENCE</scope>
    <source>
        <strain evidence="8">CCM 7684</strain>
    </source>
</reference>
<comment type="subcellular location">
    <subcellularLocation>
        <location evidence="1 4">Bacterial flagellum basal body</location>
    </subcellularLocation>
</comment>
<sequence>MDNSLLIGLSRQAALRRELDVVANNIANIGTNGYKSQRMAFQEYVMPVARSDDFPRSDRRLSYVQDRGTWQDFKTGPMQVTDNPLDMAINGSGFFVIDTPQGERYTRDGSFQVNTAGQLVTASGAPVMTTEGVLQLAENETDLSIGADGTITTNAGARGRIRLVDVPNPQNLTSDGSNLFQSPTPVAEMGAGEVRLEQGALEKSNVEPVLEISRMMELTRSYQSISSLMQRSEQMRSTAIERLSDIPA</sequence>
<feature type="domain" description="Flagellar basal body rod protein N-terminal" evidence="5">
    <location>
        <begin position="5"/>
        <end position="35"/>
    </location>
</feature>
<dbReference type="SUPFAM" id="SSF117143">
    <property type="entry name" value="Flagellar hook protein flgE"/>
    <property type="match status" value="1"/>
</dbReference>
<dbReference type="InterPro" id="IPR053967">
    <property type="entry name" value="LlgE_F_G-like_D1"/>
</dbReference>
<evidence type="ECO:0000259" key="7">
    <source>
        <dbReference type="Pfam" id="PF22692"/>
    </source>
</evidence>
<protein>
    <recommendedName>
        <fullName evidence="4">Flagellar basal-body rod protein FlgF</fullName>
    </recommendedName>
</protein>
<evidence type="ECO:0000259" key="5">
    <source>
        <dbReference type="Pfam" id="PF00460"/>
    </source>
</evidence>
<dbReference type="AlphaFoldDB" id="A0A8J2VYI8"/>
<keyword evidence="9" id="KW-1185">Reference proteome</keyword>
<evidence type="ECO:0000313" key="9">
    <source>
        <dbReference type="Proteomes" id="UP000602745"/>
    </source>
</evidence>
<dbReference type="InterPro" id="IPR010930">
    <property type="entry name" value="Flg_bb/hook_C_dom"/>
</dbReference>
<gene>
    <name evidence="8" type="primary">flgF</name>
    <name evidence="8" type="ORF">GCM10007276_17480</name>
</gene>
<feature type="domain" description="Flagellar hook protein FlgE/F/G-like D1" evidence="7">
    <location>
        <begin position="88"/>
        <end position="152"/>
    </location>
</feature>
<keyword evidence="8" id="KW-0966">Cell projection</keyword>
<dbReference type="RefSeq" id="WP_188409363.1">
    <property type="nucleotide sequence ID" value="NZ_BMCP01000002.1"/>
</dbReference>
<dbReference type="Pfam" id="PF00460">
    <property type="entry name" value="Flg_bb_rod"/>
    <property type="match status" value="1"/>
</dbReference>
<dbReference type="InterPro" id="IPR001444">
    <property type="entry name" value="Flag_bb_rod_N"/>
</dbReference>
<dbReference type="EMBL" id="BMCP01000002">
    <property type="protein sequence ID" value="GGE40635.1"/>
    <property type="molecule type" value="Genomic_DNA"/>
</dbReference>
<dbReference type="GO" id="GO:0030694">
    <property type="term" value="C:bacterial-type flagellum basal body, rod"/>
    <property type="evidence" value="ECO:0007669"/>
    <property type="project" value="UniProtKB-UniRule"/>
</dbReference>
<dbReference type="NCBIfam" id="TIGR02490">
    <property type="entry name" value="flgF"/>
    <property type="match status" value="1"/>
</dbReference>
<dbReference type="Pfam" id="PF06429">
    <property type="entry name" value="Flg_bbr_C"/>
    <property type="match status" value="1"/>
</dbReference>
<keyword evidence="8" id="KW-0969">Cilium</keyword>
<dbReference type="GO" id="GO:0071978">
    <property type="term" value="P:bacterial-type flagellum-dependent swarming motility"/>
    <property type="evidence" value="ECO:0007669"/>
    <property type="project" value="TreeGrafter"/>
</dbReference>
<dbReference type="Proteomes" id="UP000602745">
    <property type="component" value="Unassembled WGS sequence"/>
</dbReference>
<feature type="domain" description="Flagellar basal-body/hook protein C-terminal" evidence="6">
    <location>
        <begin position="198"/>
        <end position="240"/>
    </location>
</feature>
<accession>A0A8J2VYI8</accession>
<dbReference type="PANTHER" id="PTHR30435">
    <property type="entry name" value="FLAGELLAR PROTEIN"/>
    <property type="match status" value="1"/>
</dbReference>
<name>A0A8J2VYI8_9RHOB</name>
<dbReference type="Pfam" id="PF22692">
    <property type="entry name" value="LlgE_F_G_D1"/>
    <property type="match status" value="1"/>
</dbReference>
<evidence type="ECO:0000313" key="8">
    <source>
        <dbReference type="EMBL" id="GGE40635.1"/>
    </source>
</evidence>
<proteinExistence type="inferred from homology"/>
<reference evidence="8" key="2">
    <citation type="submission" date="2020-09" db="EMBL/GenBank/DDBJ databases">
        <authorList>
            <person name="Sun Q."/>
            <person name="Sedlacek I."/>
        </authorList>
    </citation>
    <scope>NUCLEOTIDE SEQUENCE</scope>
    <source>
        <strain evidence="8">CCM 7684</strain>
    </source>
</reference>
<dbReference type="PANTHER" id="PTHR30435:SF19">
    <property type="entry name" value="FLAGELLAR BASAL-BODY ROD PROTEIN FLGG"/>
    <property type="match status" value="1"/>
</dbReference>